<protein>
    <recommendedName>
        <fullName evidence="8">Penicillin-binding protein activator LpoA</fullName>
        <shortName evidence="8">PBP activator LpoA</shortName>
    </recommendedName>
</protein>
<comment type="caution">
    <text evidence="10">The sequence shown here is derived from an EMBL/GenBank/DDBJ whole genome shotgun (WGS) entry which is preliminary data.</text>
</comment>
<evidence type="ECO:0000256" key="5">
    <source>
        <dbReference type="ARBA" id="ARBA00023139"/>
    </source>
</evidence>
<dbReference type="GO" id="GO:0009252">
    <property type="term" value="P:peptidoglycan biosynthetic process"/>
    <property type="evidence" value="ECO:0007669"/>
    <property type="project" value="UniProtKB-UniRule"/>
</dbReference>
<dbReference type="AlphaFoldDB" id="A0A3N9TFP7"/>
<comment type="function">
    <text evidence="8">Regulator of peptidoglycan synthesis that is essential for the function of penicillin-binding protein 1A (PBP1a).</text>
</comment>
<dbReference type="HAMAP" id="MF_01890">
    <property type="entry name" value="LpoA"/>
    <property type="match status" value="1"/>
</dbReference>
<evidence type="ECO:0000256" key="4">
    <source>
        <dbReference type="ARBA" id="ARBA00023136"/>
    </source>
</evidence>
<dbReference type="PANTHER" id="PTHR38038">
    <property type="entry name" value="PENICILLIN-BINDING PROTEIN ACTIVATOR LPOA"/>
    <property type="match status" value="1"/>
</dbReference>
<organism evidence="10 11">
    <name type="scientific">Vibrio viridaestus</name>
    <dbReference type="NCBI Taxonomy" id="2487322"/>
    <lineage>
        <taxon>Bacteria</taxon>
        <taxon>Pseudomonadati</taxon>
        <taxon>Pseudomonadota</taxon>
        <taxon>Gammaproteobacteria</taxon>
        <taxon>Vibrionales</taxon>
        <taxon>Vibrionaceae</taxon>
        <taxon>Vibrio</taxon>
    </lineage>
</organism>
<dbReference type="InterPro" id="IPR007443">
    <property type="entry name" value="LpoA"/>
</dbReference>
<gene>
    <name evidence="8" type="primary">lpoA</name>
    <name evidence="10" type="ORF">EES38_11615</name>
</gene>
<comment type="similarity">
    <text evidence="8">Belongs to the LpoA family.</text>
</comment>
<keyword evidence="1 8" id="KW-0732">Signal</keyword>
<evidence type="ECO:0000256" key="3">
    <source>
        <dbReference type="ARBA" id="ARBA00022984"/>
    </source>
</evidence>
<dbReference type="GO" id="GO:0008360">
    <property type="term" value="P:regulation of cell shape"/>
    <property type="evidence" value="ECO:0007669"/>
    <property type="project" value="UniProtKB-KW"/>
</dbReference>
<sequence length="601" mass="66973">MKNQIRLSVTRTLAPVALAMSIAACTSNAPLSNTVDITQAPSYSVQSYLVKADSSQGSLQNDWLIMALKAAVQKGDDAQANLLLMRLSKASLSDSQNAEWQLAKAHLLMLRDQYETALKQFNFKPWWKLSDSQWLAFYQTKAQIHTQLGNWYDSAKALVHAYDLSPRDEKATLANQIWASLNHYSADEITELELDPNNEVLDGWVQLAIYVKTLNGSLSQLKNTLTKWLDENPNHPAAVYQPEAIASILSLKVSVPQHTALLLPISGKFSQQAQLIRDGFMFSMMNDDSRDPNATLTIIDTNGKSLDAIADQIDNSNIDFVVGPLIKENIVALKDIEKKRGRSLPMLALNIPDQIDPSSDTCYFALSPEQEASQAAKHLFREGFRYPLILVPNGSFGQRVSSAFDQEWSKYSKHKVSVANFGDNKQLQKDINTVFGLTSSQQNIAQMQSILGLKMESQPRSRRDIDAVYIVANSSELTLIKPFIEVAINPDTTPPKLFSSSRSNTGKKLYEDLSGVAYSDIPLLIEPNADIAKQLNALWPKESFPEKRLKAMGMDAYQLLKELPQMKAVKGYQSDGETGKLSIDDKCVVQRELSWGEHETL</sequence>
<comment type="subunit">
    <text evidence="8">Interacts with PBP1a.</text>
</comment>
<proteinExistence type="inferred from homology"/>
<keyword evidence="11" id="KW-1185">Reference proteome</keyword>
<dbReference type="GO" id="GO:0030234">
    <property type="term" value="F:enzyme regulator activity"/>
    <property type="evidence" value="ECO:0007669"/>
    <property type="project" value="UniProtKB-UniRule"/>
</dbReference>
<dbReference type="InterPro" id="IPR028082">
    <property type="entry name" value="Peripla_BP_I"/>
</dbReference>
<dbReference type="EMBL" id="RJVQ01000004">
    <property type="protein sequence ID" value="RQW62959.1"/>
    <property type="molecule type" value="Genomic_DNA"/>
</dbReference>
<dbReference type="OrthoDB" id="6708821at2"/>
<evidence type="ECO:0000313" key="11">
    <source>
        <dbReference type="Proteomes" id="UP000281112"/>
    </source>
</evidence>
<evidence type="ECO:0000256" key="7">
    <source>
        <dbReference type="ARBA" id="ARBA00023288"/>
    </source>
</evidence>
<evidence type="ECO:0000313" key="10">
    <source>
        <dbReference type="EMBL" id="RQW62959.1"/>
    </source>
</evidence>
<keyword evidence="7 8" id="KW-0449">Lipoprotein</keyword>
<keyword evidence="2 8" id="KW-0133">Cell shape</keyword>
<feature type="chain" id="PRO_5017950996" description="Penicillin-binding protein activator LpoA" evidence="9">
    <location>
        <begin position="30"/>
        <end position="601"/>
    </location>
</feature>
<evidence type="ECO:0000256" key="8">
    <source>
        <dbReference type="HAMAP-Rule" id="MF_01890"/>
    </source>
</evidence>
<dbReference type="SUPFAM" id="SSF53822">
    <property type="entry name" value="Periplasmic binding protein-like I"/>
    <property type="match status" value="1"/>
</dbReference>
<dbReference type="PROSITE" id="PS51257">
    <property type="entry name" value="PROKAR_LIPOPROTEIN"/>
    <property type="match status" value="1"/>
</dbReference>
<dbReference type="InterPro" id="IPR011990">
    <property type="entry name" value="TPR-like_helical_dom_sf"/>
</dbReference>
<dbReference type="SUPFAM" id="SSF48452">
    <property type="entry name" value="TPR-like"/>
    <property type="match status" value="1"/>
</dbReference>
<accession>A0A3N9TFP7</accession>
<dbReference type="PANTHER" id="PTHR38038:SF1">
    <property type="entry name" value="PENICILLIN-BINDING PROTEIN ACTIVATOR LPOA"/>
    <property type="match status" value="1"/>
</dbReference>
<dbReference type="Gene3D" id="3.40.50.2300">
    <property type="match status" value="2"/>
</dbReference>
<keyword evidence="4 8" id="KW-0472">Membrane</keyword>
<dbReference type="CDD" id="cd06339">
    <property type="entry name" value="PBP1_YraM_LppC_lipoprotein-like"/>
    <property type="match status" value="1"/>
</dbReference>
<evidence type="ECO:0000256" key="2">
    <source>
        <dbReference type="ARBA" id="ARBA00022960"/>
    </source>
</evidence>
<dbReference type="GO" id="GO:0031241">
    <property type="term" value="C:periplasmic side of cell outer membrane"/>
    <property type="evidence" value="ECO:0007669"/>
    <property type="project" value="UniProtKB-UniRule"/>
</dbReference>
<evidence type="ECO:0000256" key="1">
    <source>
        <dbReference type="ARBA" id="ARBA00022729"/>
    </source>
</evidence>
<keyword evidence="5 8" id="KW-0564">Palmitate</keyword>
<dbReference type="Gene3D" id="1.25.40.10">
    <property type="entry name" value="Tetratricopeptide repeat domain"/>
    <property type="match status" value="1"/>
</dbReference>
<keyword evidence="6 8" id="KW-0998">Cell outer membrane</keyword>
<evidence type="ECO:0000256" key="6">
    <source>
        <dbReference type="ARBA" id="ARBA00023237"/>
    </source>
</evidence>
<comment type="subcellular location">
    <subcellularLocation>
        <location evidence="8">Cell outer membrane</location>
        <topology evidence="8">Lipid-anchor</topology>
        <orientation evidence="8">Periplasmic side</orientation>
    </subcellularLocation>
</comment>
<dbReference type="RefSeq" id="WP_124937359.1">
    <property type="nucleotide sequence ID" value="NZ_RJVQ01000004.1"/>
</dbReference>
<name>A0A3N9TFP7_9VIBR</name>
<dbReference type="Proteomes" id="UP000281112">
    <property type="component" value="Unassembled WGS sequence"/>
</dbReference>
<feature type="signal peptide" evidence="9">
    <location>
        <begin position="1"/>
        <end position="29"/>
    </location>
</feature>
<evidence type="ECO:0000256" key="9">
    <source>
        <dbReference type="SAM" id="SignalP"/>
    </source>
</evidence>
<dbReference type="Pfam" id="PF04348">
    <property type="entry name" value="LppC"/>
    <property type="match status" value="1"/>
</dbReference>
<keyword evidence="3 8" id="KW-0573">Peptidoglycan synthesis</keyword>
<reference evidence="10 11" key="1">
    <citation type="submission" date="2018-11" db="EMBL/GenBank/DDBJ databases">
        <title>Vibrio LJC006 sp. nov., isolated from seawater during the bloom of the enteromorpha.</title>
        <authorList>
            <person name="Liang J."/>
        </authorList>
    </citation>
    <scope>NUCLEOTIDE SEQUENCE [LARGE SCALE GENOMIC DNA]</scope>
    <source>
        <strain evidence="10 11">LJC006</strain>
    </source>
</reference>
<dbReference type="Gene3D" id="1.25.40.650">
    <property type="match status" value="1"/>
</dbReference>